<dbReference type="PANTHER" id="PTHR31818">
    <property type="entry name" value="O-FUCOSYLTRANSFERASE 16"/>
    <property type="match status" value="1"/>
</dbReference>
<dbReference type="CDD" id="cd11299">
    <property type="entry name" value="O-FucT_plant"/>
    <property type="match status" value="1"/>
</dbReference>
<keyword evidence="2" id="KW-0328">Glycosyltransferase</keyword>
<keyword evidence="7" id="KW-0472">Membrane</keyword>
<keyword evidence="9" id="KW-1185">Reference proteome</keyword>
<evidence type="ECO:0000256" key="4">
    <source>
        <dbReference type="ARBA" id="ARBA00023253"/>
    </source>
</evidence>
<keyword evidence="7" id="KW-1133">Transmembrane helix</keyword>
<accession>A0A8X8YD12</accession>
<dbReference type="PIRSF" id="PIRSF009360">
    <property type="entry name" value="UCP009360"/>
    <property type="match status" value="1"/>
</dbReference>
<dbReference type="Pfam" id="PF10250">
    <property type="entry name" value="O-FucT"/>
    <property type="match status" value="3"/>
</dbReference>
<organism evidence="8">
    <name type="scientific">Salvia splendens</name>
    <name type="common">Scarlet sage</name>
    <dbReference type="NCBI Taxonomy" id="180675"/>
    <lineage>
        <taxon>Eukaryota</taxon>
        <taxon>Viridiplantae</taxon>
        <taxon>Streptophyta</taxon>
        <taxon>Embryophyta</taxon>
        <taxon>Tracheophyta</taxon>
        <taxon>Spermatophyta</taxon>
        <taxon>Magnoliopsida</taxon>
        <taxon>eudicotyledons</taxon>
        <taxon>Gunneridae</taxon>
        <taxon>Pentapetalae</taxon>
        <taxon>asterids</taxon>
        <taxon>lamiids</taxon>
        <taxon>Lamiales</taxon>
        <taxon>Lamiaceae</taxon>
        <taxon>Nepetoideae</taxon>
        <taxon>Mentheae</taxon>
        <taxon>Salviinae</taxon>
        <taxon>Salvia</taxon>
        <taxon>Salvia subgen. Calosphace</taxon>
        <taxon>core Calosphace</taxon>
    </lineage>
</organism>
<evidence type="ECO:0000256" key="7">
    <source>
        <dbReference type="SAM" id="Phobius"/>
    </source>
</evidence>
<name>A0A8X8YD12_SALSN</name>
<dbReference type="Proteomes" id="UP000298416">
    <property type="component" value="Unassembled WGS sequence"/>
</dbReference>
<proteinExistence type="inferred from homology"/>
<dbReference type="GO" id="GO:0016757">
    <property type="term" value="F:glycosyltransferase activity"/>
    <property type="evidence" value="ECO:0007669"/>
    <property type="project" value="UniProtKB-KW"/>
</dbReference>
<gene>
    <name evidence="8" type="ORF">SASPL_112007</name>
</gene>
<comment type="similarity">
    <text evidence="1">Belongs to the glycosyltransferase GT106 family.</text>
</comment>
<dbReference type="InterPro" id="IPR019378">
    <property type="entry name" value="GDP-Fuc_O-FucTrfase"/>
</dbReference>
<evidence type="ECO:0000256" key="6">
    <source>
        <dbReference type="ARBA" id="ARBA00030350"/>
    </source>
</evidence>
<evidence type="ECO:0000313" key="9">
    <source>
        <dbReference type="Proteomes" id="UP000298416"/>
    </source>
</evidence>
<dbReference type="EMBL" id="PNBA02000004">
    <property type="protein sequence ID" value="KAG6427760.1"/>
    <property type="molecule type" value="Genomic_DNA"/>
</dbReference>
<keyword evidence="3" id="KW-0808">Transferase</keyword>
<dbReference type="AlphaFoldDB" id="A0A8X8YD12"/>
<dbReference type="InterPro" id="IPR024709">
    <property type="entry name" value="FucosylTrfase_pln"/>
</dbReference>
<dbReference type="PANTHER" id="PTHR31818:SF3">
    <property type="entry name" value="O-FUCOSYLTRANSFERASE 29"/>
    <property type="match status" value="1"/>
</dbReference>
<evidence type="ECO:0000313" key="8">
    <source>
        <dbReference type="EMBL" id="KAG6427760.1"/>
    </source>
</evidence>
<protein>
    <recommendedName>
        <fullName evidence="6">O-fucosyltransferase family protein</fullName>
    </recommendedName>
</protein>
<reference evidence="8" key="2">
    <citation type="submission" date="2020-08" db="EMBL/GenBank/DDBJ databases">
        <title>Plant Genome Project.</title>
        <authorList>
            <person name="Zhang R.-G."/>
        </authorList>
    </citation>
    <scope>NUCLEOTIDE SEQUENCE</scope>
    <source>
        <strain evidence="8">Huo1</strain>
        <tissue evidence="8">Leaf</tissue>
    </source>
</reference>
<evidence type="ECO:0000256" key="3">
    <source>
        <dbReference type="ARBA" id="ARBA00022679"/>
    </source>
</evidence>
<evidence type="ECO:0000256" key="5">
    <source>
        <dbReference type="ARBA" id="ARBA00023277"/>
    </source>
</evidence>
<keyword evidence="5" id="KW-0119">Carbohydrate metabolism</keyword>
<keyword evidence="7" id="KW-0812">Transmembrane</keyword>
<evidence type="ECO:0000256" key="1">
    <source>
        <dbReference type="ARBA" id="ARBA00007737"/>
    </source>
</evidence>
<sequence>MGVANKAWRCGGGDGGGVLVNNIILPQQKQKQKLQQSPHHYWTYLHLGRRQAVPWTVVCGLLLFSVALISLFTGHVASDLEWYSNRFVKPTWYKKDKSYQVPVDIWKSKFSNFYYGCSERGPRFAPHVRERFSNGYLLIATSGGLNQQRTGITDAVVVAKILNATLVVPELDHNSFWKDERYEIQILLGKIPNLTSGTKSSFFSFDLTTESLSHPDITLLCSDFANIFDVDWFISFLAKDVPIVKRVPEKVMRSMDKPPYTMRVPRKSEPDYYLEQVLPILLRRRVVQLTKFDYRLANDLDEELQKLRCRVNYHALRFTKPIRSLGQKVVTRMRKMTARFIAVHLSVPWARGARGEAGITPVWLGQAGSGGTGGARLGALFEPDMLAFSGCYYGGGDKERQELSDIRKRWETLPELSADEERTRGKCPLTPHEVGLLLRGLDFDNNTYLYVASGEIYGGEETLRPLKELFPNFYTKEMLASEELKSLLPFSSRLAAIDYTVCDESDVFVTNNNGNMAKILAGRRRYMGHKRTIRPNAKRLSALFAARDKMDWSSFSRKVKLCQRGFMGEPEEMRPGRGEFHEYPSTCICQKPSKYLAAMKDGTTFLNVSASDARDDNIVRGQSALRRETVQQQKYHHLSV</sequence>
<reference evidence="8" key="1">
    <citation type="submission" date="2018-01" db="EMBL/GenBank/DDBJ databases">
        <authorList>
            <person name="Mao J.F."/>
        </authorList>
    </citation>
    <scope>NUCLEOTIDE SEQUENCE</scope>
    <source>
        <strain evidence="8">Huo1</strain>
        <tissue evidence="8">Leaf</tissue>
    </source>
</reference>
<comment type="caution">
    <text evidence="8">The sequence shown here is derived from an EMBL/GenBank/DDBJ whole genome shotgun (WGS) entry which is preliminary data.</text>
</comment>
<evidence type="ECO:0000256" key="2">
    <source>
        <dbReference type="ARBA" id="ARBA00022676"/>
    </source>
</evidence>
<feature type="transmembrane region" description="Helical" evidence="7">
    <location>
        <begin position="52"/>
        <end position="72"/>
    </location>
</feature>
<dbReference type="GO" id="GO:0006004">
    <property type="term" value="P:fucose metabolic process"/>
    <property type="evidence" value="ECO:0007669"/>
    <property type="project" value="UniProtKB-KW"/>
</dbReference>
<keyword evidence="4" id="KW-0294">Fucose metabolism</keyword>